<dbReference type="InterPro" id="IPR013381">
    <property type="entry name" value="CRISPR-assoc_prot_Cse1"/>
</dbReference>
<dbReference type="Pfam" id="PF09481">
    <property type="entry name" value="CRISPR_Cse1"/>
    <property type="match status" value="1"/>
</dbReference>
<dbReference type="OrthoDB" id="5392377at2"/>
<proteinExistence type="predicted"/>
<dbReference type="Proteomes" id="UP000244173">
    <property type="component" value="Chromosome"/>
</dbReference>
<dbReference type="STRING" id="1122240.GCA_000620105_01738"/>
<name>A0A2S0PBN7_9NEIS</name>
<dbReference type="KEGG" id="maer:DAI18_12510"/>
<evidence type="ECO:0000313" key="1">
    <source>
        <dbReference type="EMBL" id="AVY94771.1"/>
    </source>
</evidence>
<dbReference type="RefSeq" id="WP_107889573.1">
    <property type="nucleotide sequence ID" value="NZ_CP028519.1"/>
</dbReference>
<dbReference type="NCBIfam" id="TIGR02547">
    <property type="entry name" value="casA_cse1"/>
    <property type="match status" value="1"/>
</dbReference>
<dbReference type="EMBL" id="CP028519">
    <property type="protein sequence ID" value="AVY94771.1"/>
    <property type="molecule type" value="Genomic_DNA"/>
</dbReference>
<reference evidence="1 2" key="1">
    <citation type="submission" date="2018-04" db="EMBL/GenBank/DDBJ databases">
        <title>Denitrifier Microvirgula.</title>
        <authorList>
            <person name="Anderson E."/>
            <person name="Jang J."/>
            <person name="Ishii S."/>
        </authorList>
    </citation>
    <scope>NUCLEOTIDE SEQUENCE [LARGE SCALE GENOMIC DNA]</scope>
    <source>
        <strain evidence="1 2">BE2.4</strain>
    </source>
</reference>
<protein>
    <submittedName>
        <fullName evidence="1">Type I-E CRISPR-associated protein Cse1/CasA</fullName>
    </submittedName>
</protein>
<accession>A0A2S0PBN7</accession>
<gene>
    <name evidence="1" type="primary">casA</name>
    <name evidence="1" type="ORF">DAI18_12510</name>
</gene>
<keyword evidence="2" id="KW-1185">Reference proteome</keyword>
<dbReference type="AlphaFoldDB" id="A0A2S0PBN7"/>
<organism evidence="1 2">
    <name type="scientific">Microvirgula aerodenitrificans</name>
    <dbReference type="NCBI Taxonomy" id="57480"/>
    <lineage>
        <taxon>Bacteria</taxon>
        <taxon>Pseudomonadati</taxon>
        <taxon>Pseudomonadota</taxon>
        <taxon>Betaproteobacteria</taxon>
        <taxon>Neisseriales</taxon>
        <taxon>Aquaspirillaceae</taxon>
        <taxon>Microvirgula</taxon>
    </lineage>
</organism>
<evidence type="ECO:0000313" key="2">
    <source>
        <dbReference type="Proteomes" id="UP000244173"/>
    </source>
</evidence>
<sequence length="528" mass="59157">MNLLDPDNHWLLLRRLDGSALPASVHALSQPDVVDVLAPRADFRGALYQLLIGLLQTAHAPADMDDWHRLWRQPPDAATLQAWLAPLQPAFELDGNGAAFMQDLDPLTEAKDNSTADLLIDRGSDSNLFFNKQPGSWQGLCPACVAQALFTLQINAPSGGVGHRTSLRGGGPLSTLVLPANAEATLWQKLWLNVLPQETGDEAWRQPAPLAASLPWLTATRVSDKNGVETRPDDVHPLQAYWSMPRRLRLDETQTQAGQCEICGQPHEQLYTRYRTRNYGTNYTGNWLHPLTPYAIDPKHVKPALPAKGGRAAGSYQHWLSLTFGEDDSMKVAAVVSDFNRRDGKADCLCERGEARLWCFGFEMDNMKARAWHDSTLPLYQPVSHDERRFAQAVRQVLGVAEQSASLLGEQVKLACGSSKKEPAVEQSFWQHTETSFYAAVQQLASLPQLEDEHCVPAFTQWLKAVRSQTLNLFDRWILNAPVEEMNMKRVIKARDELRRGLWRAKPHKQMEQMIKQFSGEAHEAVSQ</sequence>
<dbReference type="CDD" id="cd09729">
    <property type="entry name" value="Cse1_I-E"/>
    <property type="match status" value="1"/>
</dbReference>